<keyword evidence="3" id="KW-0677">Repeat</keyword>
<feature type="transmembrane region" description="Helical" evidence="8">
    <location>
        <begin position="343"/>
        <end position="364"/>
    </location>
</feature>
<sequence length="612" mass="67986">MSTSHLVCASCNVVSVGPSCVKCDGELSVPTAVDCAKFGLLPELRELVKQTPDFDFNTRDETSKATLLHHAAISGKMGVLEYILDNQATRAKVNVDARGGETQTTPLFWAASCNQIYAVELLLRHGAQPTFRDKRGVSPFLEAILCCFPITAAYLVAKGSGINQRVQDAHQKTALMLLCQPQHFHLDTFRMVLSLQASVDMQDVDGNTALHHAAANDIAMAVRLLLDARADTTIVNSEGLTANGVARVRLRLKSRARRLLHEDEQLQHLSRWTSIPKQTLLDNMYKLAFFVPWAVLLFAAALVLRLLVRGSYGDKRKAAALMFGINAASIGYLVALFPRFSGYCSSTFCAFAAASFAMVGFTLYKTSASDPGEVSTSYDEKMHNVRWLVESKLPSATKLCLTCLHKRPLRGKHCAELNMCIAKFDHYCPFVVNAIGAQNHAVFMGFLFSAVSSIGLELLACWRFARAQPELVADFAIQWQWWKWNSPVWNILVDTSGTAAGTPGLFHWLWSVAHFQPVLFCVMFLDVVQIAWIAYILFFHVYLMCAALTTNEIVKSENLDRVYSRGIYNNVVDFFGLPCQRPVDWRRVYSVEDFASQVAMCSSSSGHTCKDS</sequence>
<feature type="repeat" description="ANK" evidence="7">
    <location>
        <begin position="102"/>
        <end position="134"/>
    </location>
</feature>
<feature type="domain" description="Palmitoyltransferase DHHC" evidence="9">
    <location>
        <begin position="397"/>
        <end position="556"/>
    </location>
</feature>
<evidence type="ECO:0000313" key="11">
    <source>
        <dbReference type="Proteomes" id="UP001162031"/>
    </source>
</evidence>
<comment type="domain">
    <text evidence="8">The DHHC domain is required for palmitoyltransferase activity.</text>
</comment>
<evidence type="ECO:0000256" key="1">
    <source>
        <dbReference type="ARBA" id="ARBA00004141"/>
    </source>
</evidence>
<keyword evidence="6 8" id="KW-0472">Membrane</keyword>
<dbReference type="Pfam" id="PF01529">
    <property type="entry name" value="DHHC"/>
    <property type="match status" value="1"/>
</dbReference>
<proteinExistence type="inferred from homology"/>
<dbReference type="EMBL" id="CANTFL010000143">
    <property type="protein sequence ID" value="CAI5715227.1"/>
    <property type="molecule type" value="Genomic_DNA"/>
</dbReference>
<dbReference type="GO" id="GO:0016020">
    <property type="term" value="C:membrane"/>
    <property type="evidence" value="ECO:0007669"/>
    <property type="project" value="UniProtKB-SubCell"/>
</dbReference>
<keyword evidence="8" id="KW-0808">Transferase</keyword>
<feature type="repeat" description="ANK" evidence="7">
    <location>
        <begin position="205"/>
        <end position="237"/>
    </location>
</feature>
<evidence type="ECO:0000256" key="5">
    <source>
        <dbReference type="ARBA" id="ARBA00023043"/>
    </source>
</evidence>
<protein>
    <recommendedName>
        <fullName evidence="8">Palmitoyltransferase</fullName>
        <ecNumber evidence="8">2.3.1.225</ecNumber>
    </recommendedName>
</protein>
<keyword evidence="8" id="KW-0012">Acyltransferase</keyword>
<dbReference type="Pfam" id="PF12796">
    <property type="entry name" value="Ank_2"/>
    <property type="match status" value="2"/>
</dbReference>
<keyword evidence="5 7" id="KW-0040">ANK repeat</keyword>
<dbReference type="PROSITE" id="PS50088">
    <property type="entry name" value="ANK_REPEAT"/>
    <property type="match status" value="2"/>
</dbReference>
<dbReference type="EC" id="2.3.1.225" evidence="8"/>
<name>A0AAV0T5I1_HYABA</name>
<dbReference type="Proteomes" id="UP001162031">
    <property type="component" value="Unassembled WGS sequence"/>
</dbReference>
<dbReference type="SUPFAM" id="SSF48403">
    <property type="entry name" value="Ankyrin repeat"/>
    <property type="match status" value="1"/>
</dbReference>
<comment type="similarity">
    <text evidence="8">Belongs to the DHHC palmitoyltransferase family.</text>
</comment>
<dbReference type="PROSITE" id="PS50216">
    <property type="entry name" value="DHHC"/>
    <property type="match status" value="1"/>
</dbReference>
<evidence type="ECO:0000256" key="3">
    <source>
        <dbReference type="ARBA" id="ARBA00022737"/>
    </source>
</evidence>
<dbReference type="AlphaFoldDB" id="A0AAV0T5I1"/>
<evidence type="ECO:0000256" key="8">
    <source>
        <dbReference type="RuleBase" id="RU079119"/>
    </source>
</evidence>
<dbReference type="PROSITE" id="PS50297">
    <property type="entry name" value="ANK_REP_REGION"/>
    <property type="match status" value="1"/>
</dbReference>
<reference evidence="10" key="1">
    <citation type="submission" date="2022-12" db="EMBL/GenBank/DDBJ databases">
        <authorList>
            <person name="Webb A."/>
        </authorList>
    </citation>
    <scope>NUCLEOTIDE SEQUENCE</scope>
    <source>
        <strain evidence="10">Hp1</strain>
    </source>
</reference>
<comment type="subcellular location">
    <subcellularLocation>
        <location evidence="1">Membrane</location>
        <topology evidence="1">Multi-pass membrane protein</topology>
    </subcellularLocation>
</comment>
<dbReference type="InterPro" id="IPR001594">
    <property type="entry name" value="Palmitoyltrfase_DHHC"/>
</dbReference>
<accession>A0AAV0T5I1</accession>
<comment type="caution">
    <text evidence="10">The sequence shown here is derived from an EMBL/GenBank/DDBJ whole genome shotgun (WGS) entry which is preliminary data.</text>
</comment>
<gene>
    <name evidence="10" type="ORF">HBR001_LOCUS1395</name>
</gene>
<evidence type="ECO:0000259" key="9">
    <source>
        <dbReference type="Pfam" id="PF01529"/>
    </source>
</evidence>
<dbReference type="PANTHER" id="PTHR24161:SF85">
    <property type="entry name" value="PALMITOYLTRANSFERASE HIP14"/>
    <property type="match status" value="1"/>
</dbReference>
<dbReference type="Gene3D" id="1.25.40.20">
    <property type="entry name" value="Ankyrin repeat-containing domain"/>
    <property type="match status" value="1"/>
</dbReference>
<dbReference type="GO" id="GO:0019706">
    <property type="term" value="F:protein-cysteine S-palmitoyltransferase activity"/>
    <property type="evidence" value="ECO:0007669"/>
    <property type="project" value="UniProtKB-EC"/>
</dbReference>
<keyword evidence="4 8" id="KW-1133">Transmembrane helix</keyword>
<dbReference type="InterPro" id="IPR002110">
    <property type="entry name" value="Ankyrin_rpt"/>
</dbReference>
<feature type="transmembrane region" description="Helical" evidence="8">
    <location>
        <begin position="319"/>
        <end position="337"/>
    </location>
</feature>
<dbReference type="InterPro" id="IPR036770">
    <property type="entry name" value="Ankyrin_rpt-contain_sf"/>
</dbReference>
<evidence type="ECO:0000256" key="4">
    <source>
        <dbReference type="ARBA" id="ARBA00022989"/>
    </source>
</evidence>
<dbReference type="SMART" id="SM00248">
    <property type="entry name" value="ANK"/>
    <property type="match status" value="5"/>
</dbReference>
<evidence type="ECO:0000313" key="10">
    <source>
        <dbReference type="EMBL" id="CAI5715227.1"/>
    </source>
</evidence>
<organism evidence="10 11">
    <name type="scientific">Hyaloperonospora brassicae</name>
    <name type="common">Brassica downy mildew</name>
    <name type="synonym">Peronospora brassicae</name>
    <dbReference type="NCBI Taxonomy" id="162125"/>
    <lineage>
        <taxon>Eukaryota</taxon>
        <taxon>Sar</taxon>
        <taxon>Stramenopiles</taxon>
        <taxon>Oomycota</taxon>
        <taxon>Peronosporomycetes</taxon>
        <taxon>Peronosporales</taxon>
        <taxon>Peronosporaceae</taxon>
        <taxon>Hyaloperonospora</taxon>
    </lineage>
</organism>
<keyword evidence="2 8" id="KW-0812">Transmembrane</keyword>
<comment type="catalytic activity">
    <reaction evidence="8">
        <text>L-cysteinyl-[protein] + hexadecanoyl-CoA = S-hexadecanoyl-L-cysteinyl-[protein] + CoA</text>
        <dbReference type="Rhea" id="RHEA:36683"/>
        <dbReference type="Rhea" id="RHEA-COMP:10131"/>
        <dbReference type="Rhea" id="RHEA-COMP:11032"/>
        <dbReference type="ChEBI" id="CHEBI:29950"/>
        <dbReference type="ChEBI" id="CHEBI:57287"/>
        <dbReference type="ChEBI" id="CHEBI:57379"/>
        <dbReference type="ChEBI" id="CHEBI:74151"/>
        <dbReference type="EC" id="2.3.1.225"/>
    </reaction>
</comment>
<evidence type="ECO:0000256" key="7">
    <source>
        <dbReference type="PROSITE-ProRule" id="PRU00023"/>
    </source>
</evidence>
<evidence type="ECO:0000256" key="2">
    <source>
        <dbReference type="ARBA" id="ARBA00022692"/>
    </source>
</evidence>
<evidence type="ECO:0000256" key="6">
    <source>
        <dbReference type="ARBA" id="ARBA00023136"/>
    </source>
</evidence>
<feature type="transmembrane region" description="Helical" evidence="8">
    <location>
        <begin position="287"/>
        <end position="307"/>
    </location>
</feature>
<feature type="transmembrane region" description="Helical" evidence="8">
    <location>
        <begin position="441"/>
        <end position="465"/>
    </location>
</feature>
<keyword evidence="11" id="KW-1185">Reference proteome</keyword>
<feature type="transmembrane region" description="Helical" evidence="8">
    <location>
        <begin position="515"/>
        <end position="538"/>
    </location>
</feature>
<dbReference type="PANTHER" id="PTHR24161">
    <property type="entry name" value="ANK_REP_REGION DOMAIN-CONTAINING PROTEIN-RELATED"/>
    <property type="match status" value="1"/>
</dbReference>